<comment type="similarity">
    <text evidence="1">Belongs to the peptidase M13 family.</text>
</comment>
<proteinExistence type="inferred from homology"/>
<dbReference type="InterPro" id="IPR024079">
    <property type="entry name" value="MetalloPept_cat_dom_sf"/>
</dbReference>
<evidence type="ECO:0000313" key="4">
    <source>
        <dbReference type="EMBL" id="KAH7957447.1"/>
    </source>
</evidence>
<reference evidence="4" key="1">
    <citation type="journal article" date="2020" name="Cell">
        <title>Large-Scale Comparative Analyses of Tick Genomes Elucidate Their Genetic Diversity and Vector Capacities.</title>
        <authorList>
            <consortium name="Tick Genome and Microbiome Consortium (TIGMIC)"/>
            <person name="Jia N."/>
            <person name="Wang J."/>
            <person name="Shi W."/>
            <person name="Du L."/>
            <person name="Sun Y."/>
            <person name="Zhan W."/>
            <person name="Jiang J.F."/>
            <person name="Wang Q."/>
            <person name="Zhang B."/>
            <person name="Ji P."/>
            <person name="Bell-Sakyi L."/>
            <person name="Cui X.M."/>
            <person name="Yuan T.T."/>
            <person name="Jiang B.G."/>
            <person name="Yang W.F."/>
            <person name="Lam T.T."/>
            <person name="Chang Q.C."/>
            <person name="Ding S.J."/>
            <person name="Wang X.J."/>
            <person name="Zhu J.G."/>
            <person name="Ruan X.D."/>
            <person name="Zhao L."/>
            <person name="Wei J.T."/>
            <person name="Ye R.Z."/>
            <person name="Que T.C."/>
            <person name="Du C.H."/>
            <person name="Zhou Y.H."/>
            <person name="Cheng J.X."/>
            <person name="Dai P.F."/>
            <person name="Guo W.B."/>
            <person name="Han X.H."/>
            <person name="Huang E.J."/>
            <person name="Li L.F."/>
            <person name="Wei W."/>
            <person name="Gao Y.C."/>
            <person name="Liu J.Z."/>
            <person name="Shao H.Z."/>
            <person name="Wang X."/>
            <person name="Wang C.C."/>
            <person name="Yang T.C."/>
            <person name="Huo Q.B."/>
            <person name="Li W."/>
            <person name="Chen H.Y."/>
            <person name="Chen S.E."/>
            <person name="Zhou L.G."/>
            <person name="Ni X.B."/>
            <person name="Tian J.H."/>
            <person name="Sheng Y."/>
            <person name="Liu T."/>
            <person name="Pan Y.S."/>
            <person name="Xia L.Y."/>
            <person name="Li J."/>
            <person name="Zhao F."/>
            <person name="Cao W.C."/>
        </authorList>
    </citation>
    <scope>NUCLEOTIDE SEQUENCE</scope>
    <source>
        <strain evidence="4">Rsan-2018</strain>
    </source>
</reference>
<dbReference type="VEuPathDB" id="VectorBase:RSAN_027307"/>
<organism evidence="4 5">
    <name type="scientific">Rhipicephalus sanguineus</name>
    <name type="common">Brown dog tick</name>
    <name type="synonym">Ixodes sanguineus</name>
    <dbReference type="NCBI Taxonomy" id="34632"/>
    <lineage>
        <taxon>Eukaryota</taxon>
        <taxon>Metazoa</taxon>
        <taxon>Ecdysozoa</taxon>
        <taxon>Arthropoda</taxon>
        <taxon>Chelicerata</taxon>
        <taxon>Arachnida</taxon>
        <taxon>Acari</taxon>
        <taxon>Parasitiformes</taxon>
        <taxon>Ixodida</taxon>
        <taxon>Ixodoidea</taxon>
        <taxon>Ixodidae</taxon>
        <taxon>Rhipicephalinae</taxon>
        <taxon>Rhipicephalus</taxon>
        <taxon>Rhipicephalus</taxon>
    </lineage>
</organism>
<dbReference type="PANTHER" id="PTHR11733">
    <property type="entry name" value="ZINC METALLOPROTEASE FAMILY M13 NEPRILYSIN-RELATED"/>
    <property type="match status" value="1"/>
</dbReference>
<dbReference type="PANTHER" id="PTHR11733:SF241">
    <property type="entry name" value="GH26575P-RELATED"/>
    <property type="match status" value="1"/>
</dbReference>
<keyword evidence="5" id="KW-1185">Reference proteome</keyword>
<comment type="caution">
    <text evidence="4">The sequence shown here is derived from an EMBL/GenBank/DDBJ whole genome shotgun (WGS) entry which is preliminary data.</text>
</comment>
<evidence type="ECO:0000259" key="3">
    <source>
        <dbReference type="Pfam" id="PF05649"/>
    </source>
</evidence>
<dbReference type="AlphaFoldDB" id="A0A9D4PXC5"/>
<dbReference type="Gene3D" id="3.40.390.10">
    <property type="entry name" value="Collagenase (Catalytic Domain)"/>
    <property type="match status" value="1"/>
</dbReference>
<feature type="domain" description="Peptidase M13 N-terminal" evidence="3">
    <location>
        <begin position="106"/>
        <end position="467"/>
    </location>
</feature>
<dbReference type="Gene3D" id="1.10.1380.10">
    <property type="entry name" value="Neutral endopeptidase , domain2"/>
    <property type="match status" value="1"/>
</dbReference>
<evidence type="ECO:0000313" key="5">
    <source>
        <dbReference type="Proteomes" id="UP000821837"/>
    </source>
</evidence>
<dbReference type="PROSITE" id="PS51885">
    <property type="entry name" value="NEPRILYSIN"/>
    <property type="match status" value="1"/>
</dbReference>
<dbReference type="SUPFAM" id="SSF55486">
    <property type="entry name" value="Metalloproteases ('zincins'), catalytic domain"/>
    <property type="match status" value="1"/>
</dbReference>
<dbReference type="InterPro" id="IPR008753">
    <property type="entry name" value="Peptidase_M13_N"/>
</dbReference>
<protein>
    <recommendedName>
        <fullName evidence="3">Peptidase M13 N-terminal domain-containing protein</fullName>
    </recommendedName>
</protein>
<dbReference type="InterPro" id="IPR042089">
    <property type="entry name" value="Peptidase_M13_dom_2"/>
</dbReference>
<evidence type="ECO:0000256" key="2">
    <source>
        <dbReference type="SAM" id="Phobius"/>
    </source>
</evidence>
<keyword evidence="2" id="KW-0812">Transmembrane</keyword>
<dbReference type="GO" id="GO:0016485">
    <property type="term" value="P:protein processing"/>
    <property type="evidence" value="ECO:0007669"/>
    <property type="project" value="TreeGrafter"/>
</dbReference>
<dbReference type="GO" id="GO:0004222">
    <property type="term" value="F:metalloendopeptidase activity"/>
    <property type="evidence" value="ECO:0007669"/>
    <property type="project" value="InterPro"/>
</dbReference>
<sequence>MLRIIIYTGLKFVFCKYRFASTQRPTLDESELSHLLSKKRNYVHTVALIGCSLASVVACVIILLLIPVHGNSPEVHVWSENVCTTRACDRQARFLHETMQPSADTCREFSILMCGRWTHDHAVATDVDALLRESALQQDARFLRNHTGRFDATREARRMLHSCLEQQSDQKAHRAALRTFRDFLRDRGLPWPNKPTGERHPFDVLLDLSINWRIDLWFGVRLRRNGLRRIQFKETPVALSTMLRAEHADERQTVAEVMFYAEAVGGGLQYTKLRAKRVSSTHTHVLLSFRNISCLNPRLKRLRITLLAKVEEWAPAVTSSQWLAFLRKHLGETLNVHAYTEILIDSLEHFTVIGGLLNKFGANELLNVIGWWMVRLFADLGALAVDNDDHAQAFSPVACQRRVDACYGPAVTAEMVQQYWTPEHAKAVNDIFTAVQHEAFILVQRLSWMGAVSKKQVIRKLHALKLNFWPHSSDELLMEGAYSGFPEREPLYIEHWLKAKEAMRSLLGTEAGELLDRIPTAAWDALIEYDYWGNAVAVSMATLQEPVFSRSFPQTINYAGLGTMFASALVQAL</sequence>
<keyword evidence="2" id="KW-1133">Transmembrane helix</keyword>
<dbReference type="EMBL" id="JABSTV010001250">
    <property type="protein sequence ID" value="KAH7957447.1"/>
    <property type="molecule type" value="Genomic_DNA"/>
</dbReference>
<dbReference type="InterPro" id="IPR000718">
    <property type="entry name" value="Peptidase_M13"/>
</dbReference>
<gene>
    <name evidence="4" type="ORF">HPB52_019061</name>
</gene>
<dbReference type="Pfam" id="PF05649">
    <property type="entry name" value="Peptidase_M13_N"/>
    <property type="match status" value="1"/>
</dbReference>
<accession>A0A9D4PXC5</accession>
<keyword evidence="2" id="KW-0472">Membrane</keyword>
<dbReference type="Proteomes" id="UP000821837">
    <property type="component" value="Unassembled WGS sequence"/>
</dbReference>
<dbReference type="GO" id="GO:0005886">
    <property type="term" value="C:plasma membrane"/>
    <property type="evidence" value="ECO:0007669"/>
    <property type="project" value="TreeGrafter"/>
</dbReference>
<reference evidence="4" key="2">
    <citation type="submission" date="2021-09" db="EMBL/GenBank/DDBJ databases">
        <authorList>
            <person name="Jia N."/>
            <person name="Wang J."/>
            <person name="Shi W."/>
            <person name="Du L."/>
            <person name="Sun Y."/>
            <person name="Zhan W."/>
            <person name="Jiang J."/>
            <person name="Wang Q."/>
            <person name="Zhang B."/>
            <person name="Ji P."/>
            <person name="Sakyi L.B."/>
            <person name="Cui X."/>
            <person name="Yuan T."/>
            <person name="Jiang B."/>
            <person name="Yang W."/>
            <person name="Lam T.T.-Y."/>
            <person name="Chang Q."/>
            <person name="Ding S."/>
            <person name="Wang X."/>
            <person name="Zhu J."/>
            <person name="Ruan X."/>
            <person name="Zhao L."/>
            <person name="Wei J."/>
            <person name="Que T."/>
            <person name="Du C."/>
            <person name="Cheng J."/>
            <person name="Dai P."/>
            <person name="Han X."/>
            <person name="Huang E."/>
            <person name="Gao Y."/>
            <person name="Liu J."/>
            <person name="Shao H."/>
            <person name="Ye R."/>
            <person name="Li L."/>
            <person name="Wei W."/>
            <person name="Wang X."/>
            <person name="Wang C."/>
            <person name="Huo Q."/>
            <person name="Li W."/>
            <person name="Guo W."/>
            <person name="Chen H."/>
            <person name="Chen S."/>
            <person name="Zhou L."/>
            <person name="Zhou L."/>
            <person name="Ni X."/>
            <person name="Tian J."/>
            <person name="Zhou Y."/>
            <person name="Sheng Y."/>
            <person name="Liu T."/>
            <person name="Pan Y."/>
            <person name="Xia L."/>
            <person name="Li J."/>
            <person name="Zhao F."/>
            <person name="Cao W."/>
        </authorList>
    </citation>
    <scope>NUCLEOTIDE SEQUENCE</scope>
    <source>
        <strain evidence="4">Rsan-2018</strain>
        <tissue evidence="4">Larvae</tissue>
    </source>
</reference>
<feature type="transmembrane region" description="Helical" evidence="2">
    <location>
        <begin position="42"/>
        <end position="66"/>
    </location>
</feature>
<name>A0A9D4PXC5_RHISA</name>
<evidence type="ECO:0000256" key="1">
    <source>
        <dbReference type="ARBA" id="ARBA00007357"/>
    </source>
</evidence>